<name>A0ACC0HJK8_9ERIC</name>
<protein>
    <submittedName>
        <fullName evidence="1">Uncharacterized protein</fullName>
    </submittedName>
</protein>
<dbReference type="Proteomes" id="UP001060215">
    <property type="component" value="Chromosome 5"/>
</dbReference>
<accession>A0ACC0HJK8</accession>
<keyword evidence="2" id="KW-1185">Reference proteome</keyword>
<dbReference type="EMBL" id="CM045762">
    <property type="protein sequence ID" value="KAI8012146.1"/>
    <property type="molecule type" value="Genomic_DNA"/>
</dbReference>
<gene>
    <name evidence="1" type="ORF">LOK49_LG06G02639</name>
</gene>
<evidence type="ECO:0000313" key="2">
    <source>
        <dbReference type="Proteomes" id="UP001060215"/>
    </source>
</evidence>
<comment type="caution">
    <text evidence="1">The sequence shown here is derived from an EMBL/GenBank/DDBJ whole genome shotgun (WGS) entry which is preliminary data.</text>
</comment>
<proteinExistence type="predicted"/>
<sequence length="96" mass="10962">MLGHHIIMGSKIGPHVWLTHEEVYDAALQIGSGWSILENGAVYMDPISQNRSFQWRCQHAFEALGDFQHAKERAEDLSCFSWKEFALLFGLRISSI</sequence>
<evidence type="ECO:0000313" key="1">
    <source>
        <dbReference type="EMBL" id="KAI8012146.1"/>
    </source>
</evidence>
<organism evidence="1 2">
    <name type="scientific">Camellia lanceoleosa</name>
    <dbReference type="NCBI Taxonomy" id="1840588"/>
    <lineage>
        <taxon>Eukaryota</taxon>
        <taxon>Viridiplantae</taxon>
        <taxon>Streptophyta</taxon>
        <taxon>Embryophyta</taxon>
        <taxon>Tracheophyta</taxon>
        <taxon>Spermatophyta</taxon>
        <taxon>Magnoliopsida</taxon>
        <taxon>eudicotyledons</taxon>
        <taxon>Gunneridae</taxon>
        <taxon>Pentapetalae</taxon>
        <taxon>asterids</taxon>
        <taxon>Ericales</taxon>
        <taxon>Theaceae</taxon>
        <taxon>Camellia</taxon>
    </lineage>
</organism>
<reference evidence="1 2" key="1">
    <citation type="journal article" date="2022" name="Plant J.">
        <title>Chromosome-level genome of Camellia lanceoleosa provides a valuable resource for understanding genome evolution and self-incompatibility.</title>
        <authorList>
            <person name="Gong W."/>
            <person name="Xiao S."/>
            <person name="Wang L."/>
            <person name="Liao Z."/>
            <person name="Chang Y."/>
            <person name="Mo W."/>
            <person name="Hu G."/>
            <person name="Li W."/>
            <person name="Zhao G."/>
            <person name="Zhu H."/>
            <person name="Hu X."/>
            <person name="Ji K."/>
            <person name="Xiang X."/>
            <person name="Song Q."/>
            <person name="Yuan D."/>
            <person name="Jin S."/>
            <person name="Zhang L."/>
        </authorList>
    </citation>
    <scope>NUCLEOTIDE SEQUENCE [LARGE SCALE GENOMIC DNA]</scope>
    <source>
        <strain evidence="1">SQ_2022a</strain>
    </source>
</reference>